<feature type="transmembrane region" description="Helical" evidence="6">
    <location>
        <begin position="244"/>
        <end position="263"/>
    </location>
</feature>
<dbReference type="GO" id="GO:0004930">
    <property type="term" value="F:G protein-coupled receptor activity"/>
    <property type="evidence" value="ECO:0007669"/>
    <property type="project" value="InterPro"/>
</dbReference>
<keyword evidence="3 6" id="KW-0812">Transmembrane</keyword>
<dbReference type="Pfam" id="PF00001">
    <property type="entry name" value="7tm_1"/>
    <property type="match status" value="1"/>
</dbReference>
<feature type="transmembrane region" description="Helical" evidence="6">
    <location>
        <begin position="75"/>
        <end position="93"/>
    </location>
</feature>
<keyword evidence="8" id="KW-1185">Reference proteome</keyword>
<dbReference type="CDD" id="cd00637">
    <property type="entry name" value="7tm_classA_rhodopsin-like"/>
    <property type="match status" value="1"/>
</dbReference>
<feature type="transmembrane region" description="Helical" evidence="6">
    <location>
        <begin position="161"/>
        <end position="178"/>
    </location>
</feature>
<dbReference type="GO" id="GO:0005886">
    <property type="term" value="C:plasma membrane"/>
    <property type="evidence" value="ECO:0007669"/>
    <property type="project" value="UniProtKB-SubCell"/>
</dbReference>
<feature type="transmembrane region" description="Helical" evidence="6">
    <location>
        <begin position="12"/>
        <end position="30"/>
    </location>
</feature>
<sequence length="314" mass="36663">MSKPLLTDDMLITVGGIIVLENLVAMVILYRCRKLNFQVRILSMNLVLSDIFTGFILCLPLSFYHYGDNCYFKKYIAFLFLNVSLLTVSMYNLDRCFVFALGMKYYQYITKWRLVVLCILFWVIGAATSYFMFYSQDEPYKIGCQFMYELAKNFVSQSTKYLLLLIIFSNILMSMYVLHYVRRSMRQVGDVLMTAKGATNEHTRIAKKISVITISFLVVATPFYVTLTFPILNYNTKLGETIHNLSGMLLCLNSAINPVFYIWRLNEPRYHLKLLLMFWNKSYCEKLRQEHNIKSASYDIASIPENRSAQESMK</sequence>
<evidence type="ECO:0000259" key="7">
    <source>
        <dbReference type="PROSITE" id="PS50262"/>
    </source>
</evidence>
<dbReference type="Gene3D" id="1.20.1070.10">
    <property type="entry name" value="Rhodopsin 7-helix transmembrane proteins"/>
    <property type="match status" value="1"/>
</dbReference>
<dbReference type="InterPro" id="IPR017452">
    <property type="entry name" value="GPCR_Rhodpsn_7TM"/>
</dbReference>
<dbReference type="PRINTS" id="PR00237">
    <property type="entry name" value="GPCRRHODOPSN"/>
</dbReference>
<evidence type="ECO:0000256" key="4">
    <source>
        <dbReference type="ARBA" id="ARBA00022989"/>
    </source>
</evidence>
<evidence type="ECO:0000313" key="8">
    <source>
        <dbReference type="Proteomes" id="UP000694844"/>
    </source>
</evidence>
<organism evidence="8 9">
    <name type="scientific">Crassostrea virginica</name>
    <name type="common">Eastern oyster</name>
    <dbReference type="NCBI Taxonomy" id="6565"/>
    <lineage>
        <taxon>Eukaryota</taxon>
        <taxon>Metazoa</taxon>
        <taxon>Spiralia</taxon>
        <taxon>Lophotrochozoa</taxon>
        <taxon>Mollusca</taxon>
        <taxon>Bivalvia</taxon>
        <taxon>Autobranchia</taxon>
        <taxon>Pteriomorphia</taxon>
        <taxon>Ostreida</taxon>
        <taxon>Ostreoidea</taxon>
        <taxon>Ostreidae</taxon>
        <taxon>Crassostrea</taxon>
    </lineage>
</organism>
<evidence type="ECO:0000313" key="9">
    <source>
        <dbReference type="RefSeq" id="XP_022323691.1"/>
    </source>
</evidence>
<keyword evidence="2" id="KW-1003">Cell membrane</keyword>
<dbReference type="InterPro" id="IPR000276">
    <property type="entry name" value="GPCR_Rhodpsn"/>
</dbReference>
<dbReference type="RefSeq" id="XP_022323691.1">
    <property type="nucleotide sequence ID" value="XM_022467983.1"/>
</dbReference>
<dbReference type="AlphaFoldDB" id="A0A8B8D9V6"/>
<dbReference type="PANTHER" id="PTHR22750">
    <property type="entry name" value="G-PROTEIN COUPLED RECEPTOR"/>
    <property type="match status" value="1"/>
</dbReference>
<feature type="domain" description="G-protein coupled receptors family 1 profile" evidence="7">
    <location>
        <begin position="21"/>
        <end position="261"/>
    </location>
</feature>
<dbReference type="OrthoDB" id="6106438at2759"/>
<dbReference type="Proteomes" id="UP000694844">
    <property type="component" value="Chromosome 3"/>
</dbReference>
<keyword evidence="5 6" id="KW-0472">Membrane</keyword>
<evidence type="ECO:0000256" key="5">
    <source>
        <dbReference type="ARBA" id="ARBA00023136"/>
    </source>
</evidence>
<feature type="transmembrane region" description="Helical" evidence="6">
    <location>
        <begin position="42"/>
        <end position="63"/>
    </location>
</feature>
<feature type="transmembrane region" description="Helical" evidence="6">
    <location>
        <begin position="114"/>
        <end position="133"/>
    </location>
</feature>
<dbReference type="KEGG" id="cvn:111124792"/>
<evidence type="ECO:0000256" key="2">
    <source>
        <dbReference type="ARBA" id="ARBA00022475"/>
    </source>
</evidence>
<protein>
    <submittedName>
        <fullName evidence="9">Uncharacterized protein LOC111124792</fullName>
    </submittedName>
</protein>
<keyword evidence="4 6" id="KW-1133">Transmembrane helix</keyword>
<accession>A0A8B8D9V6</accession>
<evidence type="ECO:0000256" key="3">
    <source>
        <dbReference type="ARBA" id="ARBA00022692"/>
    </source>
</evidence>
<dbReference type="PROSITE" id="PS50262">
    <property type="entry name" value="G_PROTEIN_RECEP_F1_2"/>
    <property type="match status" value="1"/>
</dbReference>
<name>A0A8B8D9V6_CRAVI</name>
<proteinExistence type="predicted"/>
<dbReference type="SUPFAM" id="SSF81321">
    <property type="entry name" value="Family A G protein-coupled receptor-like"/>
    <property type="match status" value="1"/>
</dbReference>
<gene>
    <name evidence="9" type="primary">LOC111124792</name>
</gene>
<evidence type="ECO:0000256" key="1">
    <source>
        <dbReference type="ARBA" id="ARBA00004651"/>
    </source>
</evidence>
<reference evidence="9" key="1">
    <citation type="submission" date="2025-08" db="UniProtKB">
        <authorList>
            <consortium name="RefSeq"/>
        </authorList>
    </citation>
    <scope>IDENTIFICATION</scope>
    <source>
        <tissue evidence="9">Whole sample</tissue>
    </source>
</reference>
<comment type="subcellular location">
    <subcellularLocation>
        <location evidence="1">Cell membrane</location>
        <topology evidence="1">Multi-pass membrane protein</topology>
    </subcellularLocation>
</comment>
<dbReference type="GeneID" id="111124792"/>
<feature type="transmembrane region" description="Helical" evidence="6">
    <location>
        <begin position="209"/>
        <end position="232"/>
    </location>
</feature>
<evidence type="ECO:0000256" key="6">
    <source>
        <dbReference type="SAM" id="Phobius"/>
    </source>
</evidence>